<dbReference type="Proteomes" id="UP000006365">
    <property type="component" value="Chromosome"/>
</dbReference>
<dbReference type="InterPro" id="IPR006311">
    <property type="entry name" value="TAT_signal"/>
</dbReference>
<dbReference type="RefSeq" id="WP_015722973.1">
    <property type="nucleotide sequence ID" value="NC_014972.1"/>
</dbReference>
<feature type="transmembrane region" description="Helical" evidence="2">
    <location>
        <begin position="17"/>
        <end position="37"/>
    </location>
</feature>
<keyword evidence="2" id="KW-0472">Membrane</keyword>
<dbReference type="InterPro" id="IPR036280">
    <property type="entry name" value="Multihaem_cyt_sf"/>
</dbReference>
<keyword evidence="1" id="KW-0408">Iron</keyword>
<keyword evidence="2" id="KW-0812">Transmembrane</keyword>
<accession>A0A7U3YJ97</accession>
<keyword evidence="1" id="KW-0411">Iron-sulfur</keyword>
<keyword evidence="4" id="KW-1185">Reference proteome</keyword>
<reference evidence="3 4" key="1">
    <citation type="journal article" date="2011" name="Stand. Genomic Sci.">
        <title>Complete genome sequence of Desulfobulbus propionicus type strain (1pr3).</title>
        <authorList>
            <person name="Pagani I."/>
            <person name="Lapidus A."/>
            <person name="Nolan M."/>
            <person name="Lucas S."/>
            <person name="Hammon N."/>
            <person name="Deshpande S."/>
            <person name="Cheng J.F."/>
            <person name="Chertkov O."/>
            <person name="Davenport K."/>
            <person name="Tapia R."/>
            <person name="Han C."/>
            <person name="Goodwin L."/>
            <person name="Pitluck S."/>
            <person name="Liolios K."/>
            <person name="Mavromatis K."/>
            <person name="Ivanova N."/>
            <person name="Mikhailova N."/>
            <person name="Pati A."/>
            <person name="Chen A."/>
            <person name="Palaniappan K."/>
            <person name="Land M."/>
            <person name="Hauser L."/>
            <person name="Chang Y.J."/>
            <person name="Jeffries C.D."/>
            <person name="Detter J.C."/>
            <person name="Brambilla E."/>
            <person name="Kannan K.P."/>
            <person name="Djao O.D."/>
            <person name="Rohde M."/>
            <person name="Pukall R."/>
            <person name="Spring S."/>
            <person name="Goker M."/>
            <person name="Sikorski J."/>
            <person name="Woyke T."/>
            <person name="Bristow J."/>
            <person name="Eisen J.A."/>
            <person name="Markowitz V."/>
            <person name="Hugenholtz P."/>
            <person name="Kyrpides N.C."/>
            <person name="Klenk H.P."/>
        </authorList>
    </citation>
    <scope>NUCLEOTIDE SEQUENCE [LARGE SCALE GENOMIC DNA]</scope>
    <source>
        <strain evidence="4">ATCC 33891 / DSM 2032 / 1pr3</strain>
    </source>
</reference>
<dbReference type="KEGG" id="dpr:Despr_0238"/>
<dbReference type="SUPFAM" id="SSF48695">
    <property type="entry name" value="Multiheme cytochromes"/>
    <property type="match status" value="1"/>
</dbReference>
<evidence type="ECO:0000256" key="2">
    <source>
        <dbReference type="SAM" id="Phobius"/>
    </source>
</evidence>
<evidence type="ECO:0000313" key="3">
    <source>
        <dbReference type="EMBL" id="ADW16425.1"/>
    </source>
</evidence>
<dbReference type="AlphaFoldDB" id="A0A7U3YJ97"/>
<sequence>MDSENEKRLKGVSRRQWLLGTGALATTAALAHLGGVLQPARAMGGNTEKWPWPYEKLDPMATAELAYKEWYRVYCGCAVISSVFTQLREKVGEPYVSFPIDAFVFLEGGVASWGTICGSNAGANIVANLIIGPRIAGADEGHLIGTDIMQWYCETALPVFKPKEPAFKGNIPQTISESPLCHVSVGKWMAVADKTVGSPERKDRCARVTASVAYHLVELLNDWKDGKYEEEGDWAPISDHGINAQPNCMECHGGGVPEAPRKKG</sequence>
<dbReference type="PROSITE" id="PS51318">
    <property type="entry name" value="TAT"/>
    <property type="match status" value="1"/>
</dbReference>
<keyword evidence="2" id="KW-1133">Transmembrane helix</keyword>
<dbReference type="GO" id="GO:0051536">
    <property type="term" value="F:iron-sulfur cluster binding"/>
    <property type="evidence" value="ECO:0007669"/>
    <property type="project" value="UniProtKB-KW"/>
</dbReference>
<dbReference type="InterPro" id="IPR010181">
    <property type="entry name" value="CGCAxxGCC_motif"/>
</dbReference>
<dbReference type="EMBL" id="CP002364">
    <property type="protein sequence ID" value="ADW16425.1"/>
    <property type="molecule type" value="Genomic_DNA"/>
</dbReference>
<protein>
    <submittedName>
        <fullName evidence="3">Chain A, iron Centre cytochrome c protein</fullName>
    </submittedName>
</protein>
<name>A0A7U3YJ97_DESPD</name>
<gene>
    <name evidence="3" type="ordered locus">Despr_0238</name>
</gene>
<evidence type="ECO:0000313" key="4">
    <source>
        <dbReference type="Proteomes" id="UP000006365"/>
    </source>
</evidence>
<proteinExistence type="predicted"/>
<dbReference type="Pfam" id="PF09719">
    <property type="entry name" value="C_GCAxxG_C_C"/>
    <property type="match status" value="1"/>
</dbReference>
<evidence type="ECO:0000256" key="1">
    <source>
        <dbReference type="ARBA" id="ARBA00023014"/>
    </source>
</evidence>
<keyword evidence="1" id="KW-0479">Metal-binding</keyword>
<organism evidence="3 4">
    <name type="scientific">Desulfobulbus propionicus (strain ATCC 33891 / DSM 2032 / VKM B-1956 / 1pr3)</name>
    <dbReference type="NCBI Taxonomy" id="577650"/>
    <lineage>
        <taxon>Bacteria</taxon>
        <taxon>Pseudomonadati</taxon>
        <taxon>Thermodesulfobacteriota</taxon>
        <taxon>Desulfobulbia</taxon>
        <taxon>Desulfobulbales</taxon>
        <taxon>Desulfobulbaceae</taxon>
        <taxon>Desulfobulbus</taxon>
    </lineage>
</organism>